<evidence type="ECO:0000259" key="1">
    <source>
        <dbReference type="Pfam" id="PF01208"/>
    </source>
</evidence>
<dbReference type="STRING" id="1279009.ADICEAN_03782"/>
<dbReference type="GO" id="GO:0006783">
    <property type="term" value="P:heme biosynthetic process"/>
    <property type="evidence" value="ECO:0007669"/>
    <property type="project" value="TreeGrafter"/>
</dbReference>
<dbReference type="PANTHER" id="PTHR21091:SF169">
    <property type="entry name" value="UROPORPHYRINOGEN DECARBOXYLASE"/>
    <property type="match status" value="1"/>
</dbReference>
<dbReference type="Gene3D" id="3.20.20.210">
    <property type="match status" value="1"/>
</dbReference>
<dbReference type="PANTHER" id="PTHR21091">
    <property type="entry name" value="METHYLTETRAHYDROFOLATE:HOMOCYSTEINE METHYLTRANSFERASE RELATED"/>
    <property type="match status" value="1"/>
</dbReference>
<reference evidence="2 3" key="1">
    <citation type="journal article" date="2013" name="Genome Announc.">
        <title>Draft Genome Sequence of Cesiribacter andamanensis Strain AMV16T, Isolated from a Soil Sample from a Mud Volcano in the Andaman Islands, India.</title>
        <authorList>
            <person name="Shivaji S."/>
            <person name="Ara S."/>
            <person name="Begum Z."/>
            <person name="Srinivas T.N."/>
            <person name="Singh A."/>
            <person name="Kumar Pinnaka A."/>
        </authorList>
    </citation>
    <scope>NUCLEOTIDE SEQUENCE [LARGE SCALE GENOMIC DNA]</scope>
    <source>
        <strain evidence="2 3">AMV16</strain>
    </source>
</reference>
<dbReference type="EMBL" id="AODQ01000147">
    <property type="protein sequence ID" value="EMR01094.1"/>
    <property type="molecule type" value="Genomic_DNA"/>
</dbReference>
<dbReference type="GO" id="GO:0005829">
    <property type="term" value="C:cytosol"/>
    <property type="evidence" value="ECO:0007669"/>
    <property type="project" value="TreeGrafter"/>
</dbReference>
<dbReference type="EC" id="4.1.1.37" evidence="2"/>
<organism evidence="2 3">
    <name type="scientific">Cesiribacter andamanensis AMV16</name>
    <dbReference type="NCBI Taxonomy" id="1279009"/>
    <lineage>
        <taxon>Bacteria</taxon>
        <taxon>Pseudomonadati</taxon>
        <taxon>Bacteroidota</taxon>
        <taxon>Cytophagia</taxon>
        <taxon>Cytophagales</taxon>
        <taxon>Cesiribacteraceae</taxon>
        <taxon>Cesiribacter</taxon>
    </lineage>
</organism>
<keyword evidence="2" id="KW-0456">Lyase</keyword>
<keyword evidence="3" id="KW-1185">Reference proteome</keyword>
<dbReference type="SUPFAM" id="SSF51726">
    <property type="entry name" value="UROD/MetE-like"/>
    <property type="match status" value="1"/>
</dbReference>
<dbReference type="InterPro" id="IPR038071">
    <property type="entry name" value="UROD/MetE-like_sf"/>
</dbReference>
<evidence type="ECO:0000313" key="3">
    <source>
        <dbReference type="Proteomes" id="UP000011910"/>
    </source>
</evidence>
<dbReference type="Pfam" id="PF01208">
    <property type="entry name" value="URO-D"/>
    <property type="match status" value="1"/>
</dbReference>
<feature type="domain" description="Uroporphyrinogen decarboxylase (URO-D)" evidence="1">
    <location>
        <begin position="1"/>
        <end position="187"/>
    </location>
</feature>
<gene>
    <name evidence="2" type="primary">hemE_2</name>
    <name evidence="2" type="ORF">ADICEAN_03782</name>
</gene>
<dbReference type="InterPro" id="IPR000257">
    <property type="entry name" value="Uroporphyrinogen_deCOase"/>
</dbReference>
<sequence length="192" mass="21509">MVEGSGSKTFSKAKKMLYTHPELAHQLLQMITDSTIAYLQAQVRAGADLLQIFDSWAGILSPEQYREFSLRYIRQICEAIEGVPVTVFAKGAWFALPDMADLPCQTIGLDWHMTPSQVRQWVGPDKSLQGNLDPCVLYGNAREVAAATRSMLEEFGPDRHIANLGHGVYPDTDPEMVKVFIETVKEYSAKMR</sequence>
<dbReference type="GO" id="GO:0004853">
    <property type="term" value="F:uroporphyrinogen decarboxylase activity"/>
    <property type="evidence" value="ECO:0007669"/>
    <property type="project" value="UniProtKB-EC"/>
</dbReference>
<dbReference type="eggNOG" id="COG0407">
    <property type="taxonomic scope" value="Bacteria"/>
</dbReference>
<protein>
    <submittedName>
        <fullName evidence="2">Uroporphyrinogen decarboxylase</fullName>
        <ecNumber evidence="2">4.1.1.37</ecNumber>
    </submittedName>
</protein>
<accession>M7NRF2</accession>
<name>M7NRF2_9BACT</name>
<dbReference type="Proteomes" id="UP000011910">
    <property type="component" value="Unassembled WGS sequence"/>
</dbReference>
<dbReference type="AlphaFoldDB" id="M7NRF2"/>
<dbReference type="PATRIC" id="fig|1279009.4.peg.3827"/>
<comment type="caution">
    <text evidence="2">The sequence shown here is derived from an EMBL/GenBank/DDBJ whole genome shotgun (WGS) entry which is preliminary data.</text>
</comment>
<proteinExistence type="predicted"/>
<evidence type="ECO:0000313" key="2">
    <source>
        <dbReference type="EMBL" id="EMR01094.1"/>
    </source>
</evidence>